<dbReference type="InterPro" id="IPR005180">
    <property type="entry name" value="DUF302"/>
</dbReference>
<accession>A0A8G2FXM1</accession>
<evidence type="ECO:0000259" key="1">
    <source>
        <dbReference type="Pfam" id="PF03625"/>
    </source>
</evidence>
<dbReference type="Proteomes" id="UP000192315">
    <property type="component" value="Unassembled WGS sequence"/>
</dbReference>
<evidence type="ECO:0000313" key="3">
    <source>
        <dbReference type="Proteomes" id="UP000192315"/>
    </source>
</evidence>
<dbReference type="Gene3D" id="3.30.310.70">
    <property type="entry name" value="TT1751-like domain"/>
    <property type="match status" value="1"/>
</dbReference>
<name>A0A8G2FXM1_PICTO</name>
<evidence type="ECO:0000313" key="2">
    <source>
        <dbReference type="EMBL" id="SMD31372.1"/>
    </source>
</evidence>
<protein>
    <submittedName>
        <fullName evidence="2">Uncharacterized conserved protein, DUF302 family</fullName>
    </submittedName>
</protein>
<comment type="caution">
    <text evidence="2">The sequence shown here is derived from an EMBL/GenBank/DDBJ whole genome shotgun (WGS) entry which is preliminary data.</text>
</comment>
<dbReference type="PANTHER" id="PTHR38342">
    <property type="entry name" value="SLR5037 PROTEIN"/>
    <property type="match status" value="1"/>
</dbReference>
<feature type="domain" description="DUF302" evidence="1">
    <location>
        <begin position="34"/>
        <end position="96"/>
    </location>
</feature>
<dbReference type="Pfam" id="PF03625">
    <property type="entry name" value="DUF302"/>
    <property type="match status" value="1"/>
</dbReference>
<organism evidence="2 3">
    <name type="scientific">Picrophilus torridus (strain ATCC 700027 / DSM 9790 / JCM 10055 / NBRC 100828 / KAW 2/3)</name>
    <dbReference type="NCBI Taxonomy" id="1122961"/>
    <lineage>
        <taxon>Archaea</taxon>
        <taxon>Methanobacteriati</taxon>
        <taxon>Thermoplasmatota</taxon>
        <taxon>Thermoplasmata</taxon>
        <taxon>Thermoplasmatales</taxon>
        <taxon>Picrophilaceae</taxon>
        <taxon>Picrophilus</taxon>
    </lineage>
</organism>
<dbReference type="RefSeq" id="WP_084273063.1">
    <property type="nucleotide sequence ID" value="NZ_FWYE01000003.1"/>
</dbReference>
<dbReference type="AlphaFoldDB" id="A0A8G2FXM1"/>
<dbReference type="SUPFAM" id="SSF103247">
    <property type="entry name" value="TT1751-like"/>
    <property type="match status" value="1"/>
</dbReference>
<reference evidence="2 3" key="1">
    <citation type="submission" date="2017-04" db="EMBL/GenBank/DDBJ databases">
        <authorList>
            <person name="Varghese N."/>
            <person name="Submissions S."/>
        </authorList>
    </citation>
    <scope>NUCLEOTIDE SEQUENCE [LARGE SCALE GENOMIC DNA]</scope>
    <source>
        <strain evidence="2 3">DSM 9789</strain>
    </source>
</reference>
<dbReference type="InterPro" id="IPR016796">
    <property type="entry name" value="UCP021774"/>
</dbReference>
<proteinExistence type="predicted"/>
<dbReference type="InterPro" id="IPR035923">
    <property type="entry name" value="TT1751-like_sf"/>
</dbReference>
<dbReference type="CDD" id="cd14797">
    <property type="entry name" value="DUF302"/>
    <property type="match status" value="1"/>
</dbReference>
<dbReference type="PANTHER" id="PTHR38342:SF1">
    <property type="entry name" value="SLR5037 PROTEIN"/>
    <property type="match status" value="1"/>
</dbReference>
<dbReference type="EMBL" id="FWYE01000003">
    <property type="protein sequence ID" value="SMD31372.1"/>
    <property type="molecule type" value="Genomic_DNA"/>
</dbReference>
<gene>
    <name evidence="2" type="ORF">SAMN02745355_1304</name>
</gene>
<keyword evidence="3" id="KW-1185">Reference proteome</keyword>
<dbReference type="PIRSF" id="PIRSF021774">
    <property type="entry name" value="UCP021774"/>
    <property type="match status" value="1"/>
</dbReference>
<sequence>MYAYEKVVDSGADQLFSRIYKKLKDENWVVVSYIDISEMMKKQYNITMEPYYIMDVCYPPAARELLDDNYDIGAFIPCKVILAQRDKKTKVIIPRPSILSREFLNSSGKIAEKYEDIIINLVDAEIK</sequence>